<dbReference type="RefSeq" id="XP_015745833.1">
    <property type="nucleotide sequence ID" value="XM_015890347.2"/>
</dbReference>
<dbReference type="AlphaFoldDB" id="A0A9F3QVL2"/>
<evidence type="ECO:0000256" key="1">
    <source>
        <dbReference type="ARBA" id="ARBA00001971"/>
    </source>
</evidence>
<evidence type="ECO:0000256" key="6">
    <source>
        <dbReference type="ARBA" id="ARBA00022824"/>
    </source>
</evidence>
<evidence type="ECO:0000256" key="14">
    <source>
        <dbReference type="SAM" id="Phobius"/>
    </source>
</evidence>
<evidence type="ECO:0000256" key="11">
    <source>
        <dbReference type="ARBA" id="ARBA00023136"/>
    </source>
</evidence>
<dbReference type="GO" id="GO:0005506">
    <property type="term" value="F:iron ion binding"/>
    <property type="evidence" value="ECO:0007669"/>
    <property type="project" value="InterPro"/>
</dbReference>
<dbReference type="InterPro" id="IPR036396">
    <property type="entry name" value="Cyt_P450_sf"/>
</dbReference>
<evidence type="ECO:0000256" key="8">
    <source>
        <dbReference type="ARBA" id="ARBA00023002"/>
    </source>
</evidence>
<accession>A0A9F3QVL2</accession>
<dbReference type="OMA" id="FTMRPHP"/>
<comment type="similarity">
    <text evidence="3 13">Belongs to the cytochrome P450 family.</text>
</comment>
<dbReference type="PANTHER" id="PTHR24300">
    <property type="entry name" value="CYTOCHROME P450 508A4-RELATED"/>
    <property type="match status" value="1"/>
</dbReference>
<evidence type="ECO:0000256" key="10">
    <source>
        <dbReference type="ARBA" id="ARBA00023033"/>
    </source>
</evidence>
<keyword evidence="8 13" id="KW-0560">Oxidoreductase</keyword>
<evidence type="ECO:0000313" key="15">
    <source>
        <dbReference type="Proteomes" id="UP000695026"/>
    </source>
</evidence>
<dbReference type="GeneID" id="103060913"/>
<dbReference type="InterPro" id="IPR017972">
    <property type="entry name" value="Cyt_P450_CS"/>
</dbReference>
<dbReference type="PROSITE" id="PS00086">
    <property type="entry name" value="CYTOCHROME_P450"/>
    <property type="match status" value="1"/>
</dbReference>
<dbReference type="Pfam" id="PF00067">
    <property type="entry name" value="p450"/>
    <property type="match status" value="1"/>
</dbReference>
<keyword evidence="9 12" id="KW-0408">Iron</keyword>
<comment type="cofactor">
    <cofactor evidence="1 12">
        <name>heme</name>
        <dbReference type="ChEBI" id="CHEBI:30413"/>
    </cofactor>
</comment>
<feature type="binding site" description="axial binding residue" evidence="12">
    <location>
        <position position="448"/>
    </location>
    <ligand>
        <name>heme</name>
        <dbReference type="ChEBI" id="CHEBI:30413"/>
    </ligand>
    <ligandPart>
        <name>Fe</name>
        <dbReference type="ChEBI" id="CHEBI:18248"/>
    </ligandPart>
</feature>
<keyword evidence="7" id="KW-0492">Microsome</keyword>
<name>A0A9F3QVL2_PYTBI</name>
<dbReference type="GO" id="GO:0016712">
    <property type="term" value="F:oxidoreductase activity, acting on paired donors, with incorporation or reduction of molecular oxygen, reduced flavin or flavoprotein as one donor, and incorporation of one atom of oxygen"/>
    <property type="evidence" value="ECO:0007669"/>
    <property type="project" value="TreeGrafter"/>
</dbReference>
<reference evidence="16" key="1">
    <citation type="submission" date="2025-08" db="UniProtKB">
        <authorList>
            <consortium name="RefSeq"/>
        </authorList>
    </citation>
    <scope>IDENTIFICATION</scope>
    <source>
        <tissue evidence="16">Liver</tissue>
    </source>
</reference>
<evidence type="ECO:0000256" key="7">
    <source>
        <dbReference type="ARBA" id="ARBA00022848"/>
    </source>
</evidence>
<keyword evidence="6" id="KW-0256">Endoplasmic reticulum</keyword>
<dbReference type="InterPro" id="IPR001128">
    <property type="entry name" value="Cyt_P450"/>
</dbReference>
<dbReference type="GO" id="GO:0005737">
    <property type="term" value="C:cytoplasm"/>
    <property type="evidence" value="ECO:0007669"/>
    <property type="project" value="TreeGrafter"/>
</dbReference>
<keyword evidence="14" id="KW-1133">Transmembrane helix</keyword>
<dbReference type="GO" id="GO:0020037">
    <property type="term" value="F:heme binding"/>
    <property type="evidence" value="ECO:0007669"/>
    <property type="project" value="InterPro"/>
</dbReference>
<dbReference type="KEGG" id="pbi:103060913"/>
<keyword evidence="14" id="KW-0812">Transmembrane</keyword>
<dbReference type="SUPFAM" id="SSF48264">
    <property type="entry name" value="Cytochrome P450"/>
    <property type="match status" value="1"/>
</dbReference>
<keyword evidence="5 12" id="KW-0479">Metal-binding</keyword>
<dbReference type="Proteomes" id="UP000695026">
    <property type="component" value="Unplaced"/>
</dbReference>
<proteinExistence type="inferred from homology"/>
<dbReference type="Gene3D" id="1.10.630.10">
    <property type="entry name" value="Cytochrome P450"/>
    <property type="match status" value="1"/>
</dbReference>
<evidence type="ECO:0000313" key="16">
    <source>
        <dbReference type="RefSeq" id="XP_015745833.1"/>
    </source>
</evidence>
<dbReference type="PRINTS" id="PR00385">
    <property type="entry name" value="P450"/>
</dbReference>
<gene>
    <name evidence="16" type="primary">LOC103060913</name>
</gene>
<dbReference type="OrthoDB" id="2789670at2759"/>
<keyword evidence="11 14" id="KW-0472">Membrane</keyword>
<evidence type="ECO:0000256" key="3">
    <source>
        <dbReference type="ARBA" id="ARBA00010617"/>
    </source>
</evidence>
<evidence type="ECO:0000256" key="13">
    <source>
        <dbReference type="RuleBase" id="RU000461"/>
    </source>
</evidence>
<evidence type="ECO:0000256" key="9">
    <source>
        <dbReference type="ARBA" id="ARBA00023004"/>
    </source>
</evidence>
<evidence type="ECO:0000256" key="2">
    <source>
        <dbReference type="ARBA" id="ARBA00004524"/>
    </source>
</evidence>
<dbReference type="GO" id="GO:0006082">
    <property type="term" value="P:organic acid metabolic process"/>
    <property type="evidence" value="ECO:0007669"/>
    <property type="project" value="TreeGrafter"/>
</dbReference>
<dbReference type="PRINTS" id="PR00463">
    <property type="entry name" value="EP450I"/>
</dbReference>
<keyword evidence="15" id="KW-1185">Reference proteome</keyword>
<evidence type="ECO:0000256" key="12">
    <source>
        <dbReference type="PIRSR" id="PIRSR602401-1"/>
    </source>
</evidence>
<keyword evidence="4 12" id="KW-0349">Heme</keyword>
<evidence type="ECO:0000256" key="4">
    <source>
        <dbReference type="ARBA" id="ARBA00022617"/>
    </source>
</evidence>
<feature type="transmembrane region" description="Helical" evidence="14">
    <location>
        <begin position="12"/>
        <end position="35"/>
    </location>
</feature>
<keyword evidence="10 13" id="KW-0503">Monooxygenase</keyword>
<dbReference type="InterPro" id="IPR002401">
    <property type="entry name" value="Cyt_P450_E_grp-I"/>
</dbReference>
<organism evidence="15 16">
    <name type="scientific">Python bivittatus</name>
    <name type="common">Burmese python</name>
    <name type="synonym">Python molurus bivittatus</name>
    <dbReference type="NCBI Taxonomy" id="176946"/>
    <lineage>
        <taxon>Eukaryota</taxon>
        <taxon>Metazoa</taxon>
        <taxon>Chordata</taxon>
        <taxon>Craniata</taxon>
        <taxon>Vertebrata</taxon>
        <taxon>Euteleostomi</taxon>
        <taxon>Lepidosauria</taxon>
        <taxon>Squamata</taxon>
        <taxon>Bifurcata</taxon>
        <taxon>Unidentata</taxon>
        <taxon>Episquamata</taxon>
        <taxon>Toxicofera</taxon>
        <taxon>Serpentes</taxon>
        <taxon>Henophidia</taxon>
        <taxon>Pythonidae</taxon>
        <taxon>Python</taxon>
    </lineage>
</organism>
<dbReference type="InterPro" id="IPR050182">
    <property type="entry name" value="Cytochrome_P450_fam2"/>
</dbReference>
<sequence>MSKTSLHMAPLVLFLLNPTIIFSLILLLLLARLFLSNLKGSSQRMPPGPTPLPIIGNLHLINIKRQDVSFMKLSKTYGPVFTLHFGLEKVVVLVGYEAVKEALLSKGNEFIDRPVIPIFSRIQHGNGLFFSVGELWKHTRRFTLTTVRDLGMGTSLIEGKMLEELNFLVEKISSFEGRPFSLKTFSVAPTNITFIILFGNRFDYSDPTFITLLRLIDEVMALLGAPSLQLFNVYPFLGPLLNPHKMILKRIEETNVILRKYIQASKETLSGNQLQSYIDSLLFKQEEEKNGKKDIFHSTNIISSVLDLVMAGTETTATTLQWAFLLMMKYPEIQRKVQEEIQSVLGSERLPVYEDRKRMPFTNATIHEVQRFASVVPQFPRCTSVDTHFQGYFIPKGTAVIPSLTSSLYDETQWETPYRFNPNHFLDAEGNFVKKEAFMPFSIGRRNCLGEGLARMELFLFVVGVLQRFTFRPPPGRNEVDLELTTEPAFTRRPQRYSTCAVPTF</sequence>
<evidence type="ECO:0000256" key="5">
    <source>
        <dbReference type="ARBA" id="ARBA00022723"/>
    </source>
</evidence>
<dbReference type="FunFam" id="1.10.630.10:FF:000010">
    <property type="entry name" value="cytochrome P450 2W1 isoform X2"/>
    <property type="match status" value="1"/>
</dbReference>
<dbReference type="GO" id="GO:0006805">
    <property type="term" value="P:xenobiotic metabolic process"/>
    <property type="evidence" value="ECO:0007669"/>
    <property type="project" value="TreeGrafter"/>
</dbReference>
<protein>
    <submittedName>
        <fullName evidence="16">Cytochrome P450 2W1-like</fullName>
    </submittedName>
</protein>
<dbReference type="PANTHER" id="PTHR24300:SF291">
    <property type="entry name" value="CYTOCHROME P450 2W1"/>
    <property type="match status" value="1"/>
</dbReference>
<comment type="subcellular location">
    <subcellularLocation>
        <location evidence="2">Microsome membrane</location>
    </subcellularLocation>
</comment>
<dbReference type="GO" id="GO:0046222">
    <property type="term" value="P:aflatoxin metabolic process"/>
    <property type="evidence" value="ECO:0007669"/>
    <property type="project" value="UniProtKB-ARBA"/>
</dbReference>